<dbReference type="InterPro" id="IPR036942">
    <property type="entry name" value="Beta-barrel_TonB_sf"/>
</dbReference>
<evidence type="ECO:0000256" key="3">
    <source>
        <dbReference type="ARBA" id="ARBA00022452"/>
    </source>
</evidence>
<dbReference type="Proteomes" id="UP000433652">
    <property type="component" value="Unassembled WGS sequence"/>
</dbReference>
<evidence type="ECO:0000256" key="6">
    <source>
        <dbReference type="ARBA" id="ARBA00023136"/>
    </source>
</evidence>
<keyword evidence="7 8" id="KW-0998">Cell outer membrane</keyword>
<sequence>MLTLSINAVDSVNRRSSFPVNELVRASHGADDRSPAPCVSTSRIRGRRKRHTGREHMTKRVSQRVQRISTLSTIALAAGLAALPGTAWAQDDGSGQDEQASTDVGKEIIVTGSRVGKTTFDTTSPVTVLDREVIDNLNLNNVGEVVAQLPSNSNFFAPNNVGLGNFNVGAQLVNLRGLNPFFGTRTLTLVDTRRVVPTTTGGGVDITLMPSMLVQRTETVTGGASAIYGSDAIAGVVNIILDTQLEGFKGQADFSRTWRGDGNDIHLSGAYGTGFDDNRGHFVIGVEYDNQDAIGICSTERDWCGERNALFTNTDYLTNGQPHYIIGDRAYSANTSLTGALFPCTVFVPGAGVCVNVAPVSGAPFQLTSNGQGTQPFDRGSYSPGAGFFGFRQGGDDLAVGAYDTTTLRPSVERWTALGHGTYDFTDTLTGFVEVSYANTKGVNPVANGSIGPYALEVGNFVYVGSHIAPDNAFLSPAVAAAIGPNGAEFGRNMVNVQNASNETNNETWRALGGLNGEIGPRWAWDFYYSHGENKNDQHLYHNVVGQYLNYALDAVDDGTGNIVCGVTIPGRTNPANGLPYSAADVAAANNCVPLNLFGIGNADPAAIDYAFRTLEEFNTTKQDVFAANVRGDLTDGWGAGPVKLAVGAEWRKESVVSTHDLANSPWYNSFTLSYGLDFGGNIRVLEGYGEVNVPVFADAPMGKYFELDLAARYTDTKNKGTLGQYAGSSSARNFWTWKINGVWDVTDWARLRVTRSRDVRAPQFRELYQTYAPRIGGPFGSVNNPWNGGITDAAIVTTGGNIDLKPEKADTWTIGAVFSPKSGFMSGFRFSADWYQIKIKDAIAGPPGGVGAQNIVTLCYAGVQEYCDLMVGEGTNDIQDIVSVAGNLQGFTTRGIDFEAGYTTPLGDGSLSIRALASYLYDQLFATGLPGRDIVNYAGQTGPTGAFGSFNTSPHWQGNLLVTTVQGPFTGTVQVRYVGSGRFYTLTPSGGSPIDPTDPGYDNTNPNSINNNHVASATYVNLSASYDIMEELQLFGSINNLFDHDPPVAPGGNGYPTNPVYFDTYGRLWRVGVRVKF</sequence>
<evidence type="ECO:0000256" key="7">
    <source>
        <dbReference type="ARBA" id="ARBA00023237"/>
    </source>
</evidence>
<dbReference type="PROSITE" id="PS52016">
    <property type="entry name" value="TONB_DEPENDENT_REC_3"/>
    <property type="match status" value="1"/>
</dbReference>
<evidence type="ECO:0000256" key="8">
    <source>
        <dbReference type="PROSITE-ProRule" id="PRU01360"/>
    </source>
</evidence>
<keyword evidence="12" id="KW-0675">Receptor</keyword>
<dbReference type="GO" id="GO:0009279">
    <property type="term" value="C:cell outer membrane"/>
    <property type="evidence" value="ECO:0007669"/>
    <property type="project" value="UniProtKB-SubCell"/>
</dbReference>
<dbReference type="Gene3D" id="2.40.170.20">
    <property type="entry name" value="TonB-dependent receptor, beta-barrel domain"/>
    <property type="match status" value="1"/>
</dbReference>
<keyword evidence="2 8" id="KW-0813">Transport</keyword>
<reference evidence="12 13" key="1">
    <citation type="submission" date="2019-12" db="EMBL/GenBank/DDBJ databases">
        <title>Genomic-based taxomic classification of the family Erythrobacteraceae.</title>
        <authorList>
            <person name="Xu L."/>
        </authorList>
    </citation>
    <scope>NUCLEOTIDE SEQUENCE [LARGE SCALE GENOMIC DNA]</scope>
    <source>
        <strain evidence="12 13">MCCC 1K01500</strain>
    </source>
</reference>
<feature type="domain" description="TonB-dependent receptor plug" evidence="11">
    <location>
        <begin position="120"/>
        <end position="236"/>
    </location>
</feature>
<protein>
    <submittedName>
        <fullName evidence="12">TonB-dependent receptor</fullName>
    </submittedName>
</protein>
<keyword evidence="3 8" id="KW-1134">Transmembrane beta strand</keyword>
<evidence type="ECO:0000259" key="10">
    <source>
        <dbReference type="Pfam" id="PF00593"/>
    </source>
</evidence>
<evidence type="ECO:0000256" key="5">
    <source>
        <dbReference type="ARBA" id="ARBA00023077"/>
    </source>
</evidence>
<keyword evidence="6 8" id="KW-0472">Membrane</keyword>
<evidence type="ECO:0000256" key="1">
    <source>
        <dbReference type="ARBA" id="ARBA00004571"/>
    </source>
</evidence>
<keyword evidence="4 8" id="KW-0812">Transmembrane</keyword>
<keyword evidence="5 9" id="KW-0798">TonB box</keyword>
<evidence type="ECO:0000259" key="11">
    <source>
        <dbReference type="Pfam" id="PF07715"/>
    </source>
</evidence>
<dbReference type="PANTHER" id="PTHR47234:SF2">
    <property type="entry name" value="TONB-DEPENDENT RECEPTOR"/>
    <property type="match status" value="1"/>
</dbReference>
<evidence type="ECO:0000256" key="4">
    <source>
        <dbReference type="ARBA" id="ARBA00022692"/>
    </source>
</evidence>
<dbReference type="Gene3D" id="2.170.130.10">
    <property type="entry name" value="TonB-dependent receptor, plug domain"/>
    <property type="match status" value="1"/>
</dbReference>
<dbReference type="AlphaFoldDB" id="A0A6I4SXN5"/>
<keyword evidence="13" id="KW-1185">Reference proteome</keyword>
<dbReference type="InterPro" id="IPR039426">
    <property type="entry name" value="TonB-dep_rcpt-like"/>
</dbReference>
<comment type="similarity">
    <text evidence="8 9">Belongs to the TonB-dependent receptor family.</text>
</comment>
<feature type="domain" description="TonB-dependent receptor-like beta-barrel" evidence="10">
    <location>
        <begin position="501"/>
        <end position="1042"/>
    </location>
</feature>
<evidence type="ECO:0000313" key="12">
    <source>
        <dbReference type="EMBL" id="MXO59616.1"/>
    </source>
</evidence>
<evidence type="ECO:0000313" key="13">
    <source>
        <dbReference type="Proteomes" id="UP000433652"/>
    </source>
</evidence>
<dbReference type="EMBL" id="WTYM01000036">
    <property type="protein sequence ID" value="MXO59616.1"/>
    <property type="molecule type" value="Genomic_DNA"/>
</dbReference>
<evidence type="ECO:0000256" key="9">
    <source>
        <dbReference type="RuleBase" id="RU003357"/>
    </source>
</evidence>
<evidence type="ECO:0000256" key="2">
    <source>
        <dbReference type="ARBA" id="ARBA00022448"/>
    </source>
</evidence>
<proteinExistence type="inferred from homology"/>
<gene>
    <name evidence="12" type="ORF">GRI89_08690</name>
</gene>
<organism evidence="12 13">
    <name type="scientific">Croceibacterium salegens</name>
    <dbReference type="NCBI Taxonomy" id="1737568"/>
    <lineage>
        <taxon>Bacteria</taxon>
        <taxon>Pseudomonadati</taxon>
        <taxon>Pseudomonadota</taxon>
        <taxon>Alphaproteobacteria</taxon>
        <taxon>Sphingomonadales</taxon>
        <taxon>Erythrobacteraceae</taxon>
        <taxon>Croceibacterium</taxon>
    </lineage>
</organism>
<accession>A0A6I4SXN5</accession>
<dbReference type="InterPro" id="IPR037066">
    <property type="entry name" value="Plug_dom_sf"/>
</dbReference>
<dbReference type="InterPro" id="IPR000531">
    <property type="entry name" value="Beta-barrel_TonB"/>
</dbReference>
<comment type="caution">
    <text evidence="12">The sequence shown here is derived from an EMBL/GenBank/DDBJ whole genome shotgun (WGS) entry which is preliminary data.</text>
</comment>
<name>A0A6I4SXN5_9SPHN</name>
<dbReference type="PANTHER" id="PTHR47234">
    <property type="match status" value="1"/>
</dbReference>
<dbReference type="SUPFAM" id="SSF56935">
    <property type="entry name" value="Porins"/>
    <property type="match status" value="1"/>
</dbReference>
<dbReference type="Pfam" id="PF07715">
    <property type="entry name" value="Plug"/>
    <property type="match status" value="1"/>
</dbReference>
<dbReference type="Pfam" id="PF00593">
    <property type="entry name" value="TonB_dep_Rec_b-barrel"/>
    <property type="match status" value="1"/>
</dbReference>
<dbReference type="InterPro" id="IPR012910">
    <property type="entry name" value="Plug_dom"/>
</dbReference>
<comment type="subcellular location">
    <subcellularLocation>
        <location evidence="1 8">Cell outer membrane</location>
        <topology evidence="1 8">Multi-pass membrane protein</topology>
    </subcellularLocation>
</comment>